<protein>
    <submittedName>
        <fullName evidence="2">Uncharacterized protein</fullName>
    </submittedName>
</protein>
<reference evidence="2" key="2">
    <citation type="journal article" date="2021" name="BMC Microbiol.">
        <title>The diversity among the species Tetragenococcus halophilus including new isolates from a lupine seed fermentation.</title>
        <authorList>
            <person name="Link T."/>
            <person name="Vogel R.F."/>
            <person name="Ehrmann M.A."/>
        </authorList>
    </citation>
    <scope>NUCLEOTIDE SEQUENCE</scope>
    <source>
        <strain evidence="2">TMW 2.2257</strain>
    </source>
</reference>
<feature type="coiled-coil region" evidence="1">
    <location>
        <begin position="289"/>
        <end position="316"/>
    </location>
</feature>
<evidence type="ECO:0000256" key="1">
    <source>
        <dbReference type="SAM" id="Coils"/>
    </source>
</evidence>
<proteinExistence type="predicted"/>
<accession>A0AB35HLY2</accession>
<dbReference type="Proteomes" id="UP001057280">
    <property type="component" value="Unassembled WGS sequence"/>
</dbReference>
<organism evidence="2 3">
    <name type="scientific">Tetragenococcus halophilus</name>
    <name type="common">Pediococcus halophilus</name>
    <dbReference type="NCBI Taxonomy" id="51669"/>
    <lineage>
        <taxon>Bacteria</taxon>
        <taxon>Bacillati</taxon>
        <taxon>Bacillota</taxon>
        <taxon>Bacilli</taxon>
        <taxon>Lactobacillales</taxon>
        <taxon>Enterococcaceae</taxon>
        <taxon>Tetragenococcus</taxon>
    </lineage>
</organism>
<dbReference type="AlphaFoldDB" id="A0AB35HLY2"/>
<sequence>MGEIIFDKSRKNLKKVYNRINSKNLNQYVKAQMEEVLFLAIGGYNRTYELLLAMGLKPNEIATFSNLNLTQQFLNETHNKKAIYIKKLNYVTNVGKNWDFTTKRLDLNIADGFEENLMVYENAKRIVGFGKKREDWQKPSIVIMDDPSLNLQFEGHRFYYETSIGFVQIKNRNADPRTIVQEIQEIEESSKMMFAMYQENRLDESEILDGLNNLRKSAYLQIGNDWAIKPTDYKKVLGSNRLANRLKEIDELGIYQLKSNKKIGKENARWIVIPTEAFEFNGFNYKDEKDLFNEELEAEENEEQAYIQEQESKLNEILSIELPFNIRQGVIGKQLNSSMASLQGFLEDVDDIEKEKINGLDLLDGATTEEEYHTIKRNNLAYYIDGNFKNNERSDKNYLGGRRLISIDVDDDNSSYEREQVEETVEEQGLFALVYPTAKYYYNGAKRWRIVLMADEEMDKEQYKQTVTGVANMFGLEIDEASKKVSQLMGYPLVKDDVSVISGSMVNVHQFYVEPKPKAKNVLPMNKVTSSNKSVADFEHPQAKLLKQALNEGVPEGKRNETYYQISMYLRDTLDNPDMAVWHDEAAELIETMKQQAEADGLPEKEIEVIFR</sequence>
<name>A0AB35HLY2_TETHA</name>
<reference evidence="2" key="1">
    <citation type="submission" date="2020-06" db="EMBL/GenBank/DDBJ databases">
        <authorList>
            <person name="Link T."/>
            <person name="Ehrmann M."/>
        </authorList>
    </citation>
    <scope>NUCLEOTIDE SEQUENCE</scope>
    <source>
        <strain evidence="2">TMW 2.2257</strain>
    </source>
</reference>
<keyword evidence="1" id="KW-0175">Coiled coil</keyword>
<dbReference type="EMBL" id="JACACB010000003">
    <property type="protein sequence ID" value="MCO8297236.1"/>
    <property type="molecule type" value="Genomic_DNA"/>
</dbReference>
<evidence type="ECO:0000313" key="2">
    <source>
        <dbReference type="EMBL" id="MCO8297236.1"/>
    </source>
</evidence>
<dbReference type="RefSeq" id="WP_253209895.1">
    <property type="nucleotide sequence ID" value="NZ_JACACB010000003.1"/>
</dbReference>
<comment type="caution">
    <text evidence="2">The sequence shown here is derived from an EMBL/GenBank/DDBJ whole genome shotgun (WGS) entry which is preliminary data.</text>
</comment>
<evidence type="ECO:0000313" key="3">
    <source>
        <dbReference type="Proteomes" id="UP001057280"/>
    </source>
</evidence>
<gene>
    <name evidence="2" type="ORF">HXW75_01975</name>
</gene>